<sequence length="92" mass="10342">MPLLGQLQSVGHCNELIARRSLPCTKNQQKESGKQGLLLLLLLTTRIFRSIYHRNSLRRAGLETKSEILSDILPDDRWQSSLCSCSCSVLCV</sequence>
<reference evidence="1" key="1">
    <citation type="submission" date="2012-01" db="EMBL/GenBank/DDBJ databases">
        <authorList>
            <person name="Carlson J."/>
            <person name="Booth B."/>
            <person name="Frise E."/>
            <person name="Sandler J."/>
            <person name="Wan K."/>
            <person name="Yu C."/>
            <person name="Celniker S."/>
        </authorList>
    </citation>
    <scope>NUCLEOTIDE SEQUENCE</scope>
</reference>
<organism evidence="1">
    <name type="scientific">Drosophila melanogaster</name>
    <name type="common">Fruit fly</name>
    <dbReference type="NCBI Taxonomy" id="7227"/>
    <lineage>
        <taxon>Eukaryota</taxon>
        <taxon>Metazoa</taxon>
        <taxon>Ecdysozoa</taxon>
        <taxon>Arthropoda</taxon>
        <taxon>Hexapoda</taxon>
        <taxon>Insecta</taxon>
        <taxon>Pterygota</taxon>
        <taxon>Neoptera</taxon>
        <taxon>Endopterygota</taxon>
        <taxon>Diptera</taxon>
        <taxon>Brachycera</taxon>
        <taxon>Muscomorpha</taxon>
        <taxon>Ephydroidea</taxon>
        <taxon>Drosophilidae</taxon>
        <taxon>Drosophila</taxon>
        <taxon>Sophophora</taxon>
    </lineage>
</organism>
<dbReference type="AlphaFoldDB" id="H1UUH2"/>
<accession>H1UUH2</accession>
<protein>
    <submittedName>
        <fullName evidence="1">MIP34536p1</fullName>
    </submittedName>
</protein>
<dbReference type="EMBL" id="BT133056">
    <property type="protein sequence ID" value="AEX93142.1"/>
    <property type="molecule type" value="mRNA"/>
</dbReference>
<evidence type="ECO:0000313" key="1">
    <source>
        <dbReference type="EMBL" id="AEX93142.1"/>
    </source>
</evidence>
<proteinExistence type="evidence at transcript level"/>
<name>H1UUH2_DROME</name>